<evidence type="ECO:0000256" key="3">
    <source>
        <dbReference type="ARBA" id="ARBA00023136"/>
    </source>
</evidence>
<dbReference type="AlphaFoldDB" id="A0A249W5K5"/>
<gene>
    <name evidence="6" type="ORF">AKG60_01650</name>
    <name evidence="5" type="ORF">YA91_16480</name>
</gene>
<evidence type="ECO:0000313" key="5">
    <source>
        <dbReference type="EMBL" id="ASZ52022.1"/>
    </source>
</evidence>
<evidence type="ECO:0000256" key="4">
    <source>
        <dbReference type="SAM" id="Phobius"/>
    </source>
</evidence>
<accession>A0A249W5K5</accession>
<evidence type="ECO:0000313" key="7">
    <source>
        <dbReference type="Proteomes" id="UP000191946"/>
    </source>
</evidence>
<sequence>MEKRSPLLILTLFAIAAFGINSVMFTELSYEMAATSGLSPDEVALVKVSFMIAQVLGFIFTPILVRRLGTLILLHAILWVGLTSNIVLYWGGHQELVFTLTWLASGFFMSMLMVVLNLYLLHFFEQRWLPAIIALTLVFSTLLPMGAYPWVVANIVKVFDWSLLCVVSAWLYFSALVMACLYNPKPIQIEAKPKSSGWFYLVLALTINLVVFLLMRGGYYNWFDSDWFVKASSIAAALTLLLVYHLVKTRPSNTASTQLHSKLKTNVFMYNAFLAGFAVMASNALFTSFLKMALQYNSINAGYAQLPAFYAMLAGMLVSVLVYYFRRPLSDAVVPFGVVMIILSVHKFSQLPSFAGTESLPVPMLLRGFGVGLLNVSVTIAVLMYFHAGQRLEGIANFYLFRTIGGVIAGAVFSRVIQSHSAQASGEIGRTLDSVNNAFGTYEDALRSTILTHGHLPNSALGMSQISAVVKEQVTTLALNNSLLMFIVSVFALAPVLLIGKKLAAKQNAD</sequence>
<keyword evidence="3 4" id="KW-0472">Membrane</keyword>
<reference evidence="6 7" key="1">
    <citation type="submission" date="2015-08" db="EMBL/GenBank/DDBJ databases">
        <title>Draft Genome Sequences of Vibrio parahaemolyticus Strains.</title>
        <authorList>
            <person name="Gonzalez-Escalona N."/>
            <person name="DePaola A."/>
        </authorList>
    </citation>
    <scope>NUCLEOTIDE SEQUENCE [LARGE SCALE GENOMIC DNA]</scope>
    <source>
        <strain evidence="6 7">CFSAN001621</strain>
    </source>
</reference>
<feature type="transmembrane region" description="Helical" evidence="4">
    <location>
        <begin position="43"/>
        <end position="65"/>
    </location>
</feature>
<feature type="transmembrane region" description="Helical" evidence="4">
    <location>
        <begin position="96"/>
        <end position="121"/>
    </location>
</feature>
<feature type="transmembrane region" description="Helical" evidence="4">
    <location>
        <begin position="72"/>
        <end position="90"/>
    </location>
</feature>
<dbReference type="GO" id="GO:0022857">
    <property type="term" value="F:transmembrane transporter activity"/>
    <property type="evidence" value="ECO:0007669"/>
    <property type="project" value="InterPro"/>
</dbReference>
<dbReference type="RefSeq" id="WP_005500505.1">
    <property type="nucleotide sequence ID" value="NZ_CP023248.2"/>
</dbReference>
<dbReference type="Gene3D" id="1.20.1250.20">
    <property type="entry name" value="MFS general substrate transporter like domains"/>
    <property type="match status" value="2"/>
</dbReference>
<feature type="transmembrane region" description="Helical" evidence="4">
    <location>
        <begin position="483"/>
        <end position="500"/>
    </location>
</feature>
<feature type="transmembrane region" description="Helical" evidence="4">
    <location>
        <begin position="128"/>
        <end position="149"/>
    </location>
</feature>
<keyword evidence="2 4" id="KW-1133">Transmembrane helix</keyword>
<proteinExistence type="predicted"/>
<keyword evidence="7" id="KW-1185">Reference proteome</keyword>
<feature type="transmembrane region" description="Helical" evidence="4">
    <location>
        <begin position="369"/>
        <end position="386"/>
    </location>
</feature>
<feature type="transmembrane region" description="Helical" evidence="4">
    <location>
        <begin position="398"/>
        <end position="417"/>
    </location>
</feature>
<evidence type="ECO:0000256" key="1">
    <source>
        <dbReference type="ARBA" id="ARBA00022692"/>
    </source>
</evidence>
<feature type="transmembrane region" description="Helical" evidence="4">
    <location>
        <begin position="268"/>
        <end position="286"/>
    </location>
</feature>
<feature type="transmembrane region" description="Helical" evidence="4">
    <location>
        <begin position="306"/>
        <end position="325"/>
    </location>
</feature>
<protein>
    <submittedName>
        <fullName evidence="5 6">MFS transporter</fullName>
    </submittedName>
</protein>
<dbReference type="SUPFAM" id="SSF103473">
    <property type="entry name" value="MFS general substrate transporter"/>
    <property type="match status" value="2"/>
</dbReference>
<feature type="transmembrane region" description="Helical" evidence="4">
    <location>
        <begin position="196"/>
        <end position="215"/>
    </location>
</feature>
<dbReference type="InterPro" id="IPR011701">
    <property type="entry name" value="MFS"/>
</dbReference>
<reference evidence="5" key="2">
    <citation type="submission" date="2017-09" db="EMBL/GenBank/DDBJ databases">
        <authorList>
            <person name="Ehlers B."/>
            <person name="Leendertz F.H."/>
        </authorList>
    </citation>
    <scope>NUCLEOTIDE SEQUENCE</scope>
    <source>
        <strain evidence="5">MAVP-26</strain>
    </source>
</reference>
<feature type="transmembrane region" description="Helical" evidence="4">
    <location>
        <begin position="332"/>
        <end position="349"/>
    </location>
</feature>
<dbReference type="EMBL" id="LHQV01000002">
    <property type="protein sequence ID" value="OQK04771.1"/>
    <property type="molecule type" value="Genomic_DNA"/>
</dbReference>
<dbReference type="InterPro" id="IPR036259">
    <property type="entry name" value="MFS_trans_sf"/>
</dbReference>
<feature type="transmembrane region" description="Helical" evidence="4">
    <location>
        <begin position="227"/>
        <end position="247"/>
    </location>
</feature>
<evidence type="ECO:0000256" key="2">
    <source>
        <dbReference type="ARBA" id="ARBA00022989"/>
    </source>
</evidence>
<evidence type="ECO:0000313" key="6">
    <source>
        <dbReference type="EMBL" id="OQK04771.1"/>
    </source>
</evidence>
<keyword evidence="1 4" id="KW-0812">Transmembrane</keyword>
<dbReference type="Proteomes" id="UP000191946">
    <property type="component" value="Unassembled WGS sequence"/>
</dbReference>
<dbReference type="Pfam" id="PF07690">
    <property type="entry name" value="MFS_1"/>
    <property type="match status" value="1"/>
</dbReference>
<feature type="transmembrane region" description="Helical" evidence="4">
    <location>
        <begin position="161"/>
        <end position="184"/>
    </location>
</feature>
<name>A0A249W5K5_VIBPH</name>
<organism evidence="5">
    <name type="scientific">Vibrio parahaemolyticus</name>
    <dbReference type="NCBI Taxonomy" id="670"/>
    <lineage>
        <taxon>Bacteria</taxon>
        <taxon>Pseudomonadati</taxon>
        <taxon>Pseudomonadota</taxon>
        <taxon>Gammaproteobacteria</taxon>
        <taxon>Vibrionales</taxon>
        <taxon>Vibrionaceae</taxon>
        <taxon>Vibrio</taxon>
    </lineage>
</organism>
<dbReference type="EMBL" id="CP023248">
    <property type="protein sequence ID" value="ASZ52022.1"/>
    <property type="molecule type" value="Genomic_DNA"/>
</dbReference>